<dbReference type="GO" id="GO:0030170">
    <property type="term" value="F:pyridoxal phosphate binding"/>
    <property type="evidence" value="ECO:0007669"/>
    <property type="project" value="UniProtKB-UniRule"/>
</dbReference>
<dbReference type="GO" id="GO:0010285">
    <property type="term" value="F:L,L-diaminopimelate aminotransferase activity"/>
    <property type="evidence" value="ECO:0007669"/>
    <property type="project" value="UniProtKB-UniRule"/>
</dbReference>
<dbReference type="FunFam" id="3.40.640.10:FF:000099">
    <property type="entry name" value="LL-diaminopimelate aminotransferase, chloroplastic"/>
    <property type="match status" value="1"/>
</dbReference>
<feature type="binding site" evidence="5">
    <location>
        <position position="133"/>
    </location>
    <ligand>
        <name>substrate</name>
    </ligand>
</feature>
<comment type="cofactor">
    <cofactor evidence="1 5">
        <name>pyridoxal 5'-phosphate</name>
        <dbReference type="ChEBI" id="CHEBI:597326"/>
    </cofactor>
</comment>
<keyword evidence="4 5" id="KW-0663">Pyridoxal phosphate</keyword>
<dbReference type="NCBIfam" id="TIGR03542">
    <property type="entry name" value="DAPAT_plant"/>
    <property type="match status" value="1"/>
</dbReference>
<protein>
    <recommendedName>
        <fullName evidence="5 6">LL-diaminopimelate aminotransferase</fullName>
        <shortName evidence="5">DAP-AT</shortName>
        <shortName evidence="5">DAP-aminotransferase</shortName>
        <shortName evidence="5">LL-DAP-aminotransferase</shortName>
        <ecNumber evidence="5 6">2.6.1.83</ecNumber>
    </recommendedName>
</protein>
<feature type="binding site" evidence="5">
    <location>
        <position position="133"/>
    </location>
    <ligand>
        <name>pyridoxal 5'-phosphate</name>
        <dbReference type="ChEBI" id="CHEBI:597326"/>
    </ligand>
</feature>
<keyword evidence="3 5" id="KW-0808">Transferase</keyword>
<dbReference type="Gene3D" id="3.40.640.10">
    <property type="entry name" value="Type I PLP-dependent aspartate aminotransferase-like (Major domain)"/>
    <property type="match status" value="1"/>
</dbReference>
<accession>A0A1G5XB61</accession>
<feature type="binding site" evidence="5">
    <location>
        <position position="219"/>
    </location>
    <ligand>
        <name>pyridoxal 5'-phosphate</name>
        <dbReference type="ChEBI" id="CHEBI:597326"/>
    </ligand>
</feature>
<keyword evidence="2 5" id="KW-0032">Aminotransferase</keyword>
<feature type="binding site" evidence="5">
    <location>
        <position position="188"/>
    </location>
    <ligand>
        <name>substrate</name>
    </ligand>
</feature>
<organism evidence="8 9">
    <name type="scientific">Methanobrevibacter millerae</name>
    <dbReference type="NCBI Taxonomy" id="230361"/>
    <lineage>
        <taxon>Archaea</taxon>
        <taxon>Methanobacteriati</taxon>
        <taxon>Methanobacteriota</taxon>
        <taxon>Methanomada group</taxon>
        <taxon>Methanobacteria</taxon>
        <taxon>Methanobacteriales</taxon>
        <taxon>Methanobacteriaceae</taxon>
        <taxon>Methanobrevibacter</taxon>
    </lineage>
</organism>
<comment type="function">
    <text evidence="5">Involved in the synthesis of meso-diaminopimelate (m-DAP or DL-DAP), required for both lysine and peptidoglycan biosynthesis. Catalyzes the direct conversion of tetrahydrodipicolinate to LL-diaminopimelate.</text>
</comment>
<dbReference type="PANTHER" id="PTHR43144">
    <property type="entry name" value="AMINOTRANSFERASE"/>
    <property type="match status" value="1"/>
</dbReference>
<dbReference type="EC" id="2.6.1.83" evidence="5 6"/>
<evidence type="ECO:0000313" key="8">
    <source>
        <dbReference type="EMBL" id="SDA66987.1"/>
    </source>
</evidence>
<feature type="domain" description="Aminotransferase class I/classII large" evidence="7">
    <location>
        <begin position="36"/>
        <end position="406"/>
    </location>
</feature>
<evidence type="ECO:0000256" key="3">
    <source>
        <dbReference type="ARBA" id="ARBA00022679"/>
    </source>
</evidence>
<sequence>MVVKINENYLKLKSSYLFVEVARREAEFVEANPDADVIKMGIGDVTKPLVPAVVEAFQNAVEEMADADTFRGYGPEQGYDFLAEAIIKNDFEPYGVSLDVGEVFISDGAKCDTGNIQEIFGLDNKIAVTDPVYTVYVDTNVMAGRTGEMGDDGMYEGLTYLKCNSENDFVPELPSEPVDIIYLCYPNNPTGTTLTKDQLKVFVDYAKENKAIILFDAAYEVFINEENVPHTIYEIEGAREVAIEFRSFSKTAGFTGTRCAYTVVPKELIAWDSQGNEVEVNPLWNRRQTTKFNGVSYPVQRAAEATYSEEGKAQIKEVVDYYMENAKVIRESLTDLGLEVRGGISSPYIWVKTPNGMDSWDFFDILLKEANVVGTPGSGFGPSGQGYLRLTAFNTLENTKEAMDRISKLEF</sequence>
<feature type="binding site" evidence="5">
    <location>
        <position position="293"/>
    </location>
    <ligand>
        <name>substrate</name>
    </ligand>
</feature>
<evidence type="ECO:0000313" key="9">
    <source>
        <dbReference type="Proteomes" id="UP000323439"/>
    </source>
</evidence>
<feature type="binding site" evidence="5">
    <location>
        <position position="110"/>
    </location>
    <ligand>
        <name>substrate</name>
    </ligand>
</feature>
<evidence type="ECO:0000256" key="6">
    <source>
        <dbReference type="NCBIfam" id="TIGR03542"/>
    </source>
</evidence>
<proteinExistence type="inferred from homology"/>
<dbReference type="GO" id="GO:0033362">
    <property type="term" value="P:lysine biosynthetic process via diaminopimelate, diaminopimelate-aminotransferase pathway"/>
    <property type="evidence" value="ECO:0007669"/>
    <property type="project" value="UniProtKB-UniRule"/>
</dbReference>
<dbReference type="InterPro" id="IPR015424">
    <property type="entry name" value="PyrdxlP-dep_Trfase"/>
</dbReference>
<feature type="binding site" evidence="5">
    <location>
        <position position="73"/>
    </location>
    <ligand>
        <name>pyridoxal 5'-phosphate</name>
        <dbReference type="ChEBI" id="CHEBI:597326"/>
    </ligand>
</feature>
<feature type="binding site" evidence="5">
    <location>
        <position position="43"/>
    </location>
    <ligand>
        <name>substrate</name>
    </ligand>
</feature>
<dbReference type="Proteomes" id="UP000323439">
    <property type="component" value="Unassembled WGS sequence"/>
</dbReference>
<dbReference type="AlphaFoldDB" id="A0A1G5XB61"/>
<keyword evidence="9" id="KW-1185">Reference proteome</keyword>
<gene>
    <name evidence="5" type="primary">dapL</name>
    <name evidence="8" type="ORF">SAMN02910315_02056</name>
</gene>
<dbReference type="HAMAP" id="MF_01642">
    <property type="entry name" value="DapL_aminotrans_1"/>
    <property type="match status" value="1"/>
</dbReference>
<feature type="modified residue" description="N6-(pyridoxal phosphate)lysine" evidence="5">
    <location>
        <position position="250"/>
    </location>
</feature>
<feature type="binding site" evidence="5">
    <location>
        <begin position="109"/>
        <end position="110"/>
    </location>
    <ligand>
        <name>pyridoxal 5'-phosphate</name>
        <dbReference type="ChEBI" id="CHEBI:597326"/>
    </ligand>
</feature>
<dbReference type="InterPro" id="IPR015422">
    <property type="entry name" value="PyrdxlP-dep_Trfase_small"/>
</dbReference>
<evidence type="ECO:0000256" key="4">
    <source>
        <dbReference type="ARBA" id="ARBA00022898"/>
    </source>
</evidence>
<evidence type="ECO:0000256" key="2">
    <source>
        <dbReference type="ARBA" id="ARBA00022576"/>
    </source>
</evidence>
<dbReference type="Gene3D" id="3.90.1150.10">
    <property type="entry name" value="Aspartate Aminotransferase, domain 1"/>
    <property type="match status" value="1"/>
</dbReference>
<comment type="subunit">
    <text evidence="5">Homodimer.</text>
</comment>
<evidence type="ECO:0000256" key="1">
    <source>
        <dbReference type="ARBA" id="ARBA00001933"/>
    </source>
</evidence>
<dbReference type="RefSeq" id="WP_149732545.1">
    <property type="nucleotide sequence ID" value="NZ_FMXB01000019.1"/>
</dbReference>
<feature type="binding site" evidence="5">
    <location>
        <position position="293"/>
    </location>
    <ligand>
        <name>pyridoxal 5'-phosphate</name>
        <dbReference type="ChEBI" id="CHEBI:597326"/>
    </ligand>
</feature>
<feature type="binding site" evidence="5">
    <location>
        <position position="389"/>
    </location>
    <ligand>
        <name>substrate</name>
    </ligand>
</feature>
<dbReference type="UniPathway" id="UPA00034">
    <property type="reaction ID" value="UER00466"/>
</dbReference>
<dbReference type="OrthoDB" id="372018at2157"/>
<comment type="pathway">
    <text evidence="5">Amino-acid biosynthesis; L-lysine biosynthesis via DAP pathway; LL-2,6-diaminopimelate from (S)-tetrahydrodipicolinate (aminotransferase route): step 1/1.</text>
</comment>
<evidence type="ECO:0000256" key="5">
    <source>
        <dbReference type="HAMAP-Rule" id="MF_01642"/>
    </source>
</evidence>
<feature type="binding site" evidence="5">
    <location>
        <position position="188"/>
    </location>
    <ligand>
        <name>pyridoxal 5'-phosphate</name>
        <dbReference type="ChEBI" id="CHEBI:597326"/>
    </ligand>
</feature>
<dbReference type="Pfam" id="PF00155">
    <property type="entry name" value="Aminotran_1_2"/>
    <property type="match status" value="1"/>
</dbReference>
<comment type="similarity">
    <text evidence="5">Belongs to the class-I pyridoxal-phosphate-dependent aminotransferase family. LL-diaminopimelate aminotransferase subfamily.</text>
</comment>
<dbReference type="EMBL" id="FMXB01000019">
    <property type="protein sequence ID" value="SDA66987.1"/>
    <property type="molecule type" value="Genomic_DNA"/>
</dbReference>
<dbReference type="SUPFAM" id="SSF53383">
    <property type="entry name" value="PLP-dependent transferases"/>
    <property type="match status" value="1"/>
</dbReference>
<feature type="binding site" evidence="5">
    <location>
        <position position="258"/>
    </location>
    <ligand>
        <name>pyridoxal 5'-phosphate</name>
        <dbReference type="ChEBI" id="CHEBI:597326"/>
    </ligand>
</feature>
<comment type="catalytic activity">
    <reaction evidence="5">
        <text>(2S,6S)-2,6-diaminopimelate + 2-oxoglutarate = (S)-2,3,4,5-tetrahydrodipicolinate + L-glutamate + H2O + H(+)</text>
        <dbReference type="Rhea" id="RHEA:23988"/>
        <dbReference type="ChEBI" id="CHEBI:15377"/>
        <dbReference type="ChEBI" id="CHEBI:15378"/>
        <dbReference type="ChEBI" id="CHEBI:16810"/>
        <dbReference type="ChEBI" id="CHEBI:16845"/>
        <dbReference type="ChEBI" id="CHEBI:29985"/>
        <dbReference type="ChEBI" id="CHEBI:57609"/>
        <dbReference type="EC" id="2.6.1.83"/>
    </reaction>
</comment>
<dbReference type="InterPro" id="IPR019942">
    <property type="entry name" value="DapL/ALD1"/>
</dbReference>
<dbReference type="STRING" id="230361.sm9_1625"/>
<feature type="binding site" evidence="5">
    <location>
        <begin position="247"/>
        <end position="249"/>
    </location>
    <ligand>
        <name>pyridoxal 5'-phosphate</name>
        <dbReference type="ChEBI" id="CHEBI:597326"/>
    </ligand>
</feature>
<evidence type="ECO:0000259" key="7">
    <source>
        <dbReference type="Pfam" id="PF00155"/>
    </source>
</evidence>
<dbReference type="InterPro" id="IPR004839">
    <property type="entry name" value="Aminotransferase_I/II_large"/>
</dbReference>
<dbReference type="CDD" id="cd00609">
    <property type="entry name" value="AAT_like"/>
    <property type="match status" value="1"/>
</dbReference>
<reference evidence="8 9" key="1">
    <citation type="submission" date="2016-10" db="EMBL/GenBank/DDBJ databases">
        <authorList>
            <person name="Varghese N."/>
            <person name="Submissions S."/>
        </authorList>
    </citation>
    <scope>NUCLEOTIDE SEQUENCE [LARGE SCALE GENOMIC DNA]</scope>
    <source>
        <strain evidence="8 9">DSM 16643</strain>
    </source>
</reference>
<dbReference type="InterPro" id="IPR015421">
    <property type="entry name" value="PyrdxlP-dep_Trfase_major"/>
</dbReference>
<feature type="binding site" evidence="5">
    <location>
        <position position="16"/>
    </location>
    <ligand>
        <name>substrate</name>
    </ligand>
</feature>
<name>A0A1G5XB61_9EURY</name>